<dbReference type="RefSeq" id="WP_102522793.1">
    <property type="nucleotide sequence ID" value="NZ_LT960611.1"/>
</dbReference>
<dbReference type="OrthoDB" id="6215889at2"/>
<accession>A0A2N8ZEE0</accession>
<protein>
    <submittedName>
        <fullName evidence="2">SirA-like redox protein</fullName>
    </submittedName>
</protein>
<dbReference type="KEGG" id="vta:A2302"/>
<evidence type="ECO:0000313" key="2">
    <source>
        <dbReference type="EMBL" id="SON50281.1"/>
    </source>
</evidence>
<name>A0A2N8ZEE0_9VIBR</name>
<dbReference type="SUPFAM" id="SSF64307">
    <property type="entry name" value="SirA-like"/>
    <property type="match status" value="1"/>
</dbReference>
<dbReference type="EMBL" id="LT960611">
    <property type="protein sequence ID" value="SON50281.1"/>
    <property type="molecule type" value="Genomic_DNA"/>
</dbReference>
<dbReference type="InterPro" id="IPR036868">
    <property type="entry name" value="TusA-like_sf"/>
</dbReference>
<feature type="domain" description="UPF0033" evidence="1">
    <location>
        <begin position="4"/>
        <end position="71"/>
    </location>
</feature>
<organism evidence="2 3">
    <name type="scientific">Vibrio tapetis subsp. tapetis</name>
    <dbReference type="NCBI Taxonomy" id="1671868"/>
    <lineage>
        <taxon>Bacteria</taxon>
        <taxon>Pseudomonadati</taxon>
        <taxon>Pseudomonadota</taxon>
        <taxon>Gammaproteobacteria</taxon>
        <taxon>Vibrionales</taxon>
        <taxon>Vibrionaceae</taxon>
        <taxon>Vibrio</taxon>
    </lineage>
</organism>
<dbReference type="Pfam" id="PF01206">
    <property type="entry name" value="TusA"/>
    <property type="match status" value="1"/>
</dbReference>
<dbReference type="Gene3D" id="3.30.110.40">
    <property type="entry name" value="TusA-like domain"/>
    <property type="match status" value="1"/>
</dbReference>
<reference evidence="2 3" key="1">
    <citation type="submission" date="2017-10" db="EMBL/GenBank/DDBJ databases">
        <authorList>
            <person name="Banno H."/>
            <person name="Chua N.-H."/>
        </authorList>
    </citation>
    <scope>NUCLEOTIDE SEQUENCE [LARGE SCALE GENOMIC DNA]</scope>
    <source>
        <strain evidence="2">Vibrio tapetis CECT4600</strain>
    </source>
</reference>
<evidence type="ECO:0000313" key="3">
    <source>
        <dbReference type="Proteomes" id="UP000235828"/>
    </source>
</evidence>
<evidence type="ECO:0000259" key="1">
    <source>
        <dbReference type="Pfam" id="PF01206"/>
    </source>
</evidence>
<gene>
    <name evidence="2" type="ORF">VTAP4600_A2302</name>
</gene>
<sequence length="79" mass="9223">MEDRTLNLCEERCPMALLRAKRFCAHMQDGERASILVTDKQSLHDMVRYFQAHSFSVQLEECDLISTLTVQKERQSPHV</sequence>
<dbReference type="Proteomes" id="UP000235828">
    <property type="component" value="Chromosome A"/>
</dbReference>
<proteinExistence type="predicted"/>
<dbReference type="AlphaFoldDB" id="A0A2N8ZEE0"/>
<keyword evidence="3" id="KW-1185">Reference proteome</keyword>
<dbReference type="InterPro" id="IPR001455">
    <property type="entry name" value="TusA-like"/>
</dbReference>